<gene>
    <name evidence="1" type="ORF">PCON_09790</name>
</gene>
<protein>
    <submittedName>
        <fullName evidence="1">Uncharacterized protein</fullName>
    </submittedName>
</protein>
<evidence type="ECO:0000313" key="2">
    <source>
        <dbReference type="Proteomes" id="UP000018144"/>
    </source>
</evidence>
<proteinExistence type="predicted"/>
<organism evidence="1 2">
    <name type="scientific">Pyronema omphalodes (strain CBS 100304)</name>
    <name type="common">Pyronema confluens</name>
    <dbReference type="NCBI Taxonomy" id="1076935"/>
    <lineage>
        <taxon>Eukaryota</taxon>
        <taxon>Fungi</taxon>
        <taxon>Dikarya</taxon>
        <taxon>Ascomycota</taxon>
        <taxon>Pezizomycotina</taxon>
        <taxon>Pezizomycetes</taxon>
        <taxon>Pezizales</taxon>
        <taxon>Pyronemataceae</taxon>
        <taxon>Pyronema</taxon>
    </lineage>
</organism>
<dbReference type="EMBL" id="HF935519">
    <property type="protein sequence ID" value="CCX10197.1"/>
    <property type="molecule type" value="Genomic_DNA"/>
</dbReference>
<accession>U4LFC3</accession>
<evidence type="ECO:0000313" key="1">
    <source>
        <dbReference type="EMBL" id="CCX10197.1"/>
    </source>
</evidence>
<dbReference type="Proteomes" id="UP000018144">
    <property type="component" value="Unassembled WGS sequence"/>
</dbReference>
<keyword evidence="2" id="KW-1185">Reference proteome</keyword>
<sequence>MELIRNVPGQDIPGN</sequence>
<reference evidence="1 2" key="1">
    <citation type="journal article" date="2013" name="PLoS Genet.">
        <title>The genome and development-dependent transcriptomes of Pyronema confluens: a window into fungal evolution.</title>
        <authorList>
            <person name="Traeger S."/>
            <person name="Altegoer F."/>
            <person name="Freitag M."/>
            <person name="Gabaldon T."/>
            <person name="Kempken F."/>
            <person name="Kumar A."/>
            <person name="Marcet-Houben M."/>
            <person name="Poggeler S."/>
            <person name="Stajich J.E."/>
            <person name="Nowrousian M."/>
        </authorList>
    </citation>
    <scope>NUCLEOTIDE SEQUENCE [LARGE SCALE GENOMIC DNA]</scope>
    <source>
        <strain evidence="2">CBS 100304</strain>
        <tissue evidence="1">Vegetative mycelium</tissue>
    </source>
</reference>
<name>U4LFC3_PYROM</name>